<feature type="compositionally biased region" description="Basic and acidic residues" evidence="1">
    <location>
        <begin position="284"/>
        <end position="303"/>
    </location>
</feature>
<dbReference type="Proteomes" id="UP001164286">
    <property type="component" value="Unassembled WGS sequence"/>
</dbReference>
<evidence type="ECO:0000256" key="1">
    <source>
        <dbReference type="SAM" id="MobiDB-lite"/>
    </source>
</evidence>
<dbReference type="GeneID" id="77729687"/>
<feature type="region of interest" description="Disordered" evidence="1">
    <location>
        <begin position="69"/>
        <end position="303"/>
    </location>
</feature>
<name>A0AA38H355_9TREE</name>
<evidence type="ECO:0000313" key="2">
    <source>
        <dbReference type="EMBL" id="KAI9633220.1"/>
    </source>
</evidence>
<feature type="compositionally biased region" description="Low complexity" evidence="1">
    <location>
        <begin position="217"/>
        <end position="233"/>
    </location>
</feature>
<organism evidence="2 3">
    <name type="scientific">Dioszegia hungarica</name>
    <dbReference type="NCBI Taxonomy" id="4972"/>
    <lineage>
        <taxon>Eukaryota</taxon>
        <taxon>Fungi</taxon>
        <taxon>Dikarya</taxon>
        <taxon>Basidiomycota</taxon>
        <taxon>Agaricomycotina</taxon>
        <taxon>Tremellomycetes</taxon>
        <taxon>Tremellales</taxon>
        <taxon>Bulleribasidiaceae</taxon>
        <taxon>Dioszegia</taxon>
    </lineage>
</organism>
<dbReference type="AlphaFoldDB" id="A0AA38H355"/>
<dbReference type="RefSeq" id="XP_052942997.1">
    <property type="nucleotide sequence ID" value="XM_053090482.1"/>
</dbReference>
<dbReference type="InterPro" id="IPR021425">
    <property type="entry name" value="DUF3072"/>
</dbReference>
<keyword evidence="3" id="KW-1185">Reference proteome</keyword>
<evidence type="ECO:0000313" key="3">
    <source>
        <dbReference type="Proteomes" id="UP001164286"/>
    </source>
</evidence>
<comment type="caution">
    <text evidence="2">The sequence shown here is derived from an EMBL/GenBank/DDBJ whole genome shotgun (WGS) entry which is preliminary data.</text>
</comment>
<feature type="compositionally biased region" description="Basic and acidic residues" evidence="1">
    <location>
        <begin position="69"/>
        <end position="88"/>
    </location>
</feature>
<feature type="compositionally biased region" description="Basic and acidic residues" evidence="1">
    <location>
        <begin position="235"/>
        <end position="252"/>
    </location>
</feature>
<feature type="compositionally biased region" description="Pro residues" evidence="1">
    <location>
        <begin position="1"/>
        <end position="11"/>
    </location>
</feature>
<feature type="region of interest" description="Disordered" evidence="1">
    <location>
        <begin position="1"/>
        <end position="29"/>
    </location>
</feature>
<sequence length="303" mass="31276">MSDPSNLPPLPANHLNHPENWTTGSEPITSNQEGFIKVLEGQKPDLVPEAGLDTSKLSKSDASDVIDKLKKGEKLGDSVNDAENHVESGGKPAAASSSGKEDTSASTKRKAPAADEADKPASMEAAAEEEGTGESISTGSTSATGEVKSKASSSKKPADDDTIHKAKKAKKDGEADPIEEAIVAKAEGETKEDPIEVDTPPTEQIATPAEPADGEKATTANGGTNGAKAANGGAKKGEETTPGDEAHLDHPENWATGDQPATDKQKGFLKVLEKQKGAEGAAGDVEHLGKSEASEKIDELKNM</sequence>
<protein>
    <submittedName>
        <fullName evidence="2">Uncharacterized protein</fullName>
    </submittedName>
</protein>
<dbReference type="EMBL" id="JAKWFO010000011">
    <property type="protein sequence ID" value="KAI9633220.1"/>
    <property type="molecule type" value="Genomic_DNA"/>
</dbReference>
<feature type="compositionally biased region" description="Basic and acidic residues" evidence="1">
    <location>
        <begin position="261"/>
        <end position="277"/>
    </location>
</feature>
<dbReference type="Pfam" id="PF11272">
    <property type="entry name" value="DUF3072"/>
    <property type="match status" value="2"/>
</dbReference>
<feature type="compositionally biased region" description="Low complexity" evidence="1">
    <location>
        <begin position="133"/>
        <end position="155"/>
    </location>
</feature>
<proteinExistence type="predicted"/>
<feature type="compositionally biased region" description="Low complexity" evidence="1">
    <location>
        <begin position="89"/>
        <end position="98"/>
    </location>
</feature>
<feature type="compositionally biased region" description="Basic and acidic residues" evidence="1">
    <location>
        <begin position="112"/>
        <end position="121"/>
    </location>
</feature>
<gene>
    <name evidence="2" type="ORF">MKK02DRAFT_39200</name>
</gene>
<accession>A0AA38H355</accession>
<feature type="compositionally biased region" description="Polar residues" evidence="1">
    <location>
        <begin position="19"/>
        <end position="29"/>
    </location>
</feature>
<reference evidence="2" key="1">
    <citation type="journal article" date="2022" name="G3 (Bethesda)">
        <title>High quality genome of the basidiomycete yeast Dioszegia hungarica PDD-24b-2 isolated from cloud water.</title>
        <authorList>
            <person name="Jarrige D."/>
            <person name="Haridas S."/>
            <person name="Bleykasten-Grosshans C."/>
            <person name="Joly M."/>
            <person name="Nadalig T."/>
            <person name="Sancelme M."/>
            <person name="Vuilleumier S."/>
            <person name="Grigoriev I.V."/>
            <person name="Amato P."/>
            <person name="Bringel F."/>
        </authorList>
    </citation>
    <scope>NUCLEOTIDE SEQUENCE</scope>
    <source>
        <strain evidence="2">PDD-24b-2</strain>
    </source>
</reference>